<proteinExistence type="predicted"/>
<keyword evidence="1" id="KW-1133">Transmembrane helix</keyword>
<sequence length="225" mass="25768">MLDWLLNLDKELLLLLNGQQNYFWDYLMRLISEKEMWYVFYIVLMTCVINTFGWKKGGLIILSLILVIAISDQIASGIFKPLFKRFRPSRDPDFSHLVNLVKGYTGGKYGFVSSHAANSFGLAVLASLILKDRITGAFLIFWAVLVSYSRIYLGVHYPSDIIGGAIVGISMAYLSYFLLRKYFKSSLLKKPVEQTHPIARLYQISLLGTLQIIIMAFSVYFCFNR</sequence>
<feature type="transmembrane region" description="Helical" evidence="1">
    <location>
        <begin position="200"/>
        <end position="221"/>
    </location>
</feature>
<reference evidence="3 4" key="1">
    <citation type="journal article" date="2018" name="Mar. Genomics">
        <title>Complete genome sequence of Marinifilaceae bacterium strain SPP2, isolated from the Antarctic marine sediment.</title>
        <authorList>
            <person name="Watanabe M."/>
            <person name="Kojima H."/>
            <person name="Fukui M."/>
        </authorList>
    </citation>
    <scope>NUCLEOTIDE SEQUENCE [LARGE SCALE GENOMIC DNA]</scope>
    <source>
        <strain evidence="3 4">SPP2</strain>
    </source>
</reference>
<evidence type="ECO:0000256" key="1">
    <source>
        <dbReference type="SAM" id="Phobius"/>
    </source>
</evidence>
<dbReference type="OrthoDB" id="9789113at2"/>
<protein>
    <submittedName>
        <fullName evidence="3">Phospholipid phosphatase</fullName>
    </submittedName>
</protein>
<gene>
    <name evidence="3" type="ORF">ALGA_0541</name>
</gene>
<dbReference type="AlphaFoldDB" id="A0A1Y1CF37"/>
<dbReference type="RefSeq" id="WP_096427845.1">
    <property type="nucleotide sequence ID" value="NZ_AP018042.1"/>
</dbReference>
<evidence type="ECO:0000259" key="2">
    <source>
        <dbReference type="SMART" id="SM00014"/>
    </source>
</evidence>
<dbReference type="InterPro" id="IPR000326">
    <property type="entry name" value="PAP2/HPO"/>
</dbReference>
<dbReference type="SUPFAM" id="SSF48317">
    <property type="entry name" value="Acid phosphatase/Vanadium-dependent haloperoxidase"/>
    <property type="match status" value="1"/>
</dbReference>
<evidence type="ECO:0000313" key="4">
    <source>
        <dbReference type="Proteomes" id="UP000218267"/>
    </source>
</evidence>
<dbReference type="SMART" id="SM00014">
    <property type="entry name" value="acidPPc"/>
    <property type="match status" value="1"/>
</dbReference>
<dbReference type="Gene3D" id="1.20.144.10">
    <property type="entry name" value="Phosphatidic acid phosphatase type 2/haloperoxidase"/>
    <property type="match status" value="1"/>
</dbReference>
<dbReference type="Proteomes" id="UP000218267">
    <property type="component" value="Chromosome"/>
</dbReference>
<keyword evidence="1" id="KW-0472">Membrane</keyword>
<accession>A0A1Y1CF37</accession>
<dbReference type="PANTHER" id="PTHR14969">
    <property type="entry name" value="SPHINGOSINE-1-PHOSPHATE PHOSPHOHYDROLASE"/>
    <property type="match status" value="1"/>
</dbReference>
<feature type="transmembrane region" description="Helical" evidence="1">
    <location>
        <begin position="137"/>
        <end position="155"/>
    </location>
</feature>
<dbReference type="KEGG" id="mbas:ALGA_0541"/>
<feature type="transmembrane region" description="Helical" evidence="1">
    <location>
        <begin position="59"/>
        <end position="79"/>
    </location>
</feature>
<evidence type="ECO:0000313" key="3">
    <source>
        <dbReference type="EMBL" id="BAX78934.1"/>
    </source>
</evidence>
<dbReference type="PANTHER" id="PTHR14969:SF13">
    <property type="entry name" value="AT30094P"/>
    <property type="match status" value="1"/>
</dbReference>
<feature type="transmembrane region" description="Helical" evidence="1">
    <location>
        <begin position="36"/>
        <end position="52"/>
    </location>
</feature>
<keyword evidence="1" id="KW-0812">Transmembrane</keyword>
<feature type="transmembrane region" description="Helical" evidence="1">
    <location>
        <begin position="161"/>
        <end position="179"/>
    </location>
</feature>
<dbReference type="EMBL" id="AP018042">
    <property type="protein sequence ID" value="BAX78934.1"/>
    <property type="molecule type" value="Genomic_DNA"/>
</dbReference>
<name>A0A1Y1CF37_9BACT</name>
<organism evidence="3 4">
    <name type="scientific">Labilibaculum antarcticum</name>
    <dbReference type="NCBI Taxonomy" id="1717717"/>
    <lineage>
        <taxon>Bacteria</taxon>
        <taxon>Pseudomonadati</taxon>
        <taxon>Bacteroidota</taxon>
        <taxon>Bacteroidia</taxon>
        <taxon>Marinilabiliales</taxon>
        <taxon>Marinifilaceae</taxon>
        <taxon>Labilibaculum</taxon>
    </lineage>
</organism>
<feature type="domain" description="Phosphatidic acid phosphatase type 2/haloperoxidase" evidence="2">
    <location>
        <begin position="60"/>
        <end position="176"/>
    </location>
</feature>
<keyword evidence="4" id="KW-1185">Reference proteome</keyword>
<dbReference type="Pfam" id="PF01569">
    <property type="entry name" value="PAP2"/>
    <property type="match status" value="1"/>
</dbReference>
<feature type="transmembrane region" description="Helical" evidence="1">
    <location>
        <begin position="109"/>
        <end position="130"/>
    </location>
</feature>
<dbReference type="InterPro" id="IPR036938">
    <property type="entry name" value="PAP2/HPO_sf"/>
</dbReference>
<reference evidence="4" key="2">
    <citation type="journal article" date="2020" name="Antonie Van Leeuwenhoek">
        <title>Labilibaculum antarcticum sp. nov., a novel facultative anaerobic, psychrotorelant bacterium isolated from marine sediment of Antarctica.</title>
        <authorList>
            <person name="Watanabe M."/>
            <person name="Kojima H."/>
            <person name="Fukui M."/>
        </authorList>
    </citation>
    <scope>NUCLEOTIDE SEQUENCE [LARGE SCALE GENOMIC DNA]</scope>
    <source>
        <strain evidence="4">SPP2</strain>
    </source>
</reference>